<dbReference type="GO" id="GO:0003677">
    <property type="term" value="F:DNA binding"/>
    <property type="evidence" value="ECO:0007669"/>
    <property type="project" value="UniProtKB-UniRule"/>
</dbReference>
<keyword evidence="7" id="KW-1185">Reference proteome</keyword>
<dbReference type="Gene3D" id="1.10.357.10">
    <property type="entry name" value="Tetracycline Repressor, domain 2"/>
    <property type="match status" value="1"/>
</dbReference>
<dbReference type="PANTHER" id="PTHR47506">
    <property type="entry name" value="TRANSCRIPTIONAL REGULATORY PROTEIN"/>
    <property type="match status" value="1"/>
</dbReference>
<evidence type="ECO:0000256" key="1">
    <source>
        <dbReference type="ARBA" id="ARBA00023015"/>
    </source>
</evidence>
<organism evidence="6 7">
    <name type="scientific">Amycolatopsis pithecellobii</name>
    <dbReference type="NCBI Taxonomy" id="664692"/>
    <lineage>
        <taxon>Bacteria</taxon>
        <taxon>Bacillati</taxon>
        <taxon>Actinomycetota</taxon>
        <taxon>Actinomycetes</taxon>
        <taxon>Pseudonocardiales</taxon>
        <taxon>Pseudonocardiaceae</taxon>
        <taxon>Amycolatopsis</taxon>
    </lineage>
</organism>
<dbReference type="SUPFAM" id="SSF48498">
    <property type="entry name" value="Tetracyclin repressor-like, C-terminal domain"/>
    <property type="match status" value="1"/>
</dbReference>
<dbReference type="OrthoDB" id="9806334at2"/>
<dbReference type="AlphaFoldDB" id="A0A6N7YK57"/>
<dbReference type="RefSeq" id="WP_154755522.1">
    <property type="nucleotide sequence ID" value="NZ_WMBA01000004.1"/>
</dbReference>
<proteinExistence type="predicted"/>
<protein>
    <submittedName>
        <fullName evidence="6">TetR family transcriptional regulator</fullName>
    </submittedName>
</protein>
<keyword evidence="2 4" id="KW-0238">DNA-binding</keyword>
<evidence type="ECO:0000259" key="5">
    <source>
        <dbReference type="PROSITE" id="PS50977"/>
    </source>
</evidence>
<evidence type="ECO:0000313" key="7">
    <source>
        <dbReference type="Proteomes" id="UP000440096"/>
    </source>
</evidence>
<evidence type="ECO:0000256" key="3">
    <source>
        <dbReference type="ARBA" id="ARBA00023163"/>
    </source>
</evidence>
<evidence type="ECO:0000256" key="4">
    <source>
        <dbReference type="PROSITE-ProRule" id="PRU00335"/>
    </source>
</evidence>
<keyword evidence="1" id="KW-0805">Transcription regulation</keyword>
<dbReference type="EMBL" id="WMBA01000004">
    <property type="protein sequence ID" value="MTD53285.1"/>
    <property type="molecule type" value="Genomic_DNA"/>
</dbReference>
<dbReference type="PROSITE" id="PS50977">
    <property type="entry name" value="HTH_TETR_2"/>
    <property type="match status" value="1"/>
</dbReference>
<gene>
    <name evidence="6" type="ORF">GKO32_04715</name>
</gene>
<feature type="DNA-binding region" description="H-T-H motif" evidence="4">
    <location>
        <begin position="33"/>
        <end position="52"/>
    </location>
</feature>
<dbReference type="PANTHER" id="PTHR47506:SF6">
    <property type="entry name" value="HTH-TYPE TRANSCRIPTIONAL REPRESSOR NEMR"/>
    <property type="match status" value="1"/>
</dbReference>
<dbReference type="InterPro" id="IPR001647">
    <property type="entry name" value="HTH_TetR"/>
</dbReference>
<dbReference type="InterPro" id="IPR036271">
    <property type="entry name" value="Tet_transcr_reg_TetR-rel_C_sf"/>
</dbReference>
<feature type="domain" description="HTH tetR-type" evidence="5">
    <location>
        <begin position="10"/>
        <end position="70"/>
    </location>
</feature>
<dbReference type="InterPro" id="IPR009057">
    <property type="entry name" value="Homeodomain-like_sf"/>
</dbReference>
<reference evidence="6 7" key="1">
    <citation type="submission" date="2019-11" db="EMBL/GenBank/DDBJ databases">
        <title>Draft genome of Amycolatopsis RM579.</title>
        <authorList>
            <person name="Duangmal K."/>
            <person name="Mingma R."/>
        </authorList>
    </citation>
    <scope>NUCLEOTIDE SEQUENCE [LARGE SCALE GENOMIC DNA]</scope>
    <source>
        <strain evidence="6 7">RM579</strain>
    </source>
</reference>
<dbReference type="SUPFAM" id="SSF46689">
    <property type="entry name" value="Homeodomain-like"/>
    <property type="match status" value="1"/>
</dbReference>
<dbReference type="PRINTS" id="PR00455">
    <property type="entry name" value="HTHTETR"/>
</dbReference>
<name>A0A6N7YK57_9PSEU</name>
<dbReference type="Proteomes" id="UP000440096">
    <property type="component" value="Unassembled WGS sequence"/>
</dbReference>
<keyword evidence="3" id="KW-0804">Transcription</keyword>
<comment type="caution">
    <text evidence="6">The sequence shown here is derived from an EMBL/GenBank/DDBJ whole genome shotgun (WGS) entry which is preliminary data.</text>
</comment>
<dbReference type="Pfam" id="PF00440">
    <property type="entry name" value="TetR_N"/>
    <property type="match status" value="1"/>
</dbReference>
<sequence length="207" mass="22237">MTGLRKERTRQSRELLLRAAAELFAEKGYHSTSLVDVADRSGVSRGSIPSHFGDKLGLLRAVVEQLHSDIAESMTTPLAPGAGGARGISHLGRTSIRRHTTKLFLALLHEASDPDSPIHTSFAQIHADMRDYLHAWLARPEISTELPPGVAPGDLACAIVGAIIGINQQWSLNPKAVNVAAAYDAFVRTLFNSLDWAGSDEAEPANA</sequence>
<evidence type="ECO:0000256" key="2">
    <source>
        <dbReference type="ARBA" id="ARBA00023125"/>
    </source>
</evidence>
<accession>A0A6N7YK57</accession>
<evidence type="ECO:0000313" key="6">
    <source>
        <dbReference type="EMBL" id="MTD53285.1"/>
    </source>
</evidence>